<dbReference type="EMBL" id="AWEZ01000006">
    <property type="protein sequence ID" value="ERL10648.1"/>
    <property type="molecule type" value="Genomic_DNA"/>
</dbReference>
<feature type="coiled-coil region" evidence="1">
    <location>
        <begin position="370"/>
        <end position="397"/>
    </location>
</feature>
<dbReference type="Gene3D" id="3.40.50.1820">
    <property type="entry name" value="alpha/beta hydrolase"/>
    <property type="match status" value="1"/>
</dbReference>
<accession>U2TX81</accession>
<evidence type="ECO:0000256" key="2">
    <source>
        <dbReference type="SAM" id="MobiDB-lite"/>
    </source>
</evidence>
<dbReference type="Proteomes" id="UP000016638">
    <property type="component" value="Unassembled WGS sequence"/>
</dbReference>
<dbReference type="SUPFAM" id="SSF53474">
    <property type="entry name" value="alpha/beta-Hydrolases"/>
    <property type="match status" value="1"/>
</dbReference>
<name>U2TX81_9ACTN</name>
<reference evidence="3 4" key="1">
    <citation type="submission" date="2013-08" db="EMBL/GenBank/DDBJ databases">
        <authorList>
            <person name="Durkin A.S."/>
            <person name="Haft D.R."/>
            <person name="McCorrison J."/>
            <person name="Torralba M."/>
            <person name="Gillis M."/>
            <person name="Haft D.H."/>
            <person name="Methe B."/>
            <person name="Sutton G."/>
            <person name="Nelson K.E."/>
        </authorList>
    </citation>
    <scope>NUCLEOTIDE SEQUENCE [LARGE SCALE GENOMIC DNA]</scope>
    <source>
        <strain evidence="3 4">F0195</strain>
    </source>
</reference>
<comment type="caution">
    <text evidence="3">The sequence shown here is derived from an EMBL/GenBank/DDBJ whole genome shotgun (WGS) entry which is preliminary data.</text>
</comment>
<protein>
    <submittedName>
        <fullName evidence="3">Putative esterase</fullName>
    </submittedName>
</protein>
<dbReference type="AlphaFoldDB" id="U2TX81"/>
<keyword evidence="4" id="KW-1185">Reference proteome</keyword>
<dbReference type="RefSeq" id="WP_021724972.1">
    <property type="nucleotide sequence ID" value="NZ_AWEZ01000006.1"/>
</dbReference>
<sequence length="453" mass="48944">MLVKDYTLHGEGANRDFDLVVYGSKGQPVIAFPEADASCVCWENNGMVAALADLIEAGTIQLFCVDSLDDESWHATGALDEYRRQNLADWFDFIEHELLAFVGTTSTSRRRPLLVGAGMGAMNVTVALLRKPAAYAGLLALSGTYDVRALVGDWAVPEWLAFSPVDLVANLDPASDVVKALKDGQLAFVSGQEGSETGAWSQSLLEERMAALGIDATFELWGYDVSHDWCWWQEMCRQLLPCLLKRNGLEQRRLTARVSRAEVEAQHAEEVLAAREAELAVVEASLSQTKGEVKVTAARQEAEEHVVLEHERELKRLADLATEAWAERDRIAQLLAHANDAGNEAQAKADAAAEALSEAEWIAGEAKGAAERAAAEHAAAKERVREARTAAQAAKKAKAAADKALVDVQAELKAKKEAHTAAKPKARKASAKATKKPTAKKMAAKRSADAPAT</sequence>
<dbReference type="eggNOG" id="COG3064">
    <property type="taxonomic scope" value="Bacteria"/>
</dbReference>
<dbReference type="InterPro" id="IPR029058">
    <property type="entry name" value="AB_hydrolase_fold"/>
</dbReference>
<keyword evidence="1" id="KW-0175">Coiled coil</keyword>
<dbReference type="PATRIC" id="fig|1125712.3.peg.151"/>
<evidence type="ECO:0000256" key="1">
    <source>
        <dbReference type="SAM" id="Coils"/>
    </source>
</evidence>
<feature type="region of interest" description="Disordered" evidence="2">
    <location>
        <begin position="413"/>
        <end position="453"/>
    </location>
</feature>
<proteinExistence type="predicted"/>
<evidence type="ECO:0000313" key="4">
    <source>
        <dbReference type="Proteomes" id="UP000016638"/>
    </source>
</evidence>
<organism evidence="3 4">
    <name type="scientific">Olsenella profusa F0195</name>
    <dbReference type="NCBI Taxonomy" id="1125712"/>
    <lineage>
        <taxon>Bacteria</taxon>
        <taxon>Bacillati</taxon>
        <taxon>Actinomycetota</taxon>
        <taxon>Coriobacteriia</taxon>
        <taxon>Coriobacteriales</taxon>
        <taxon>Atopobiaceae</taxon>
        <taxon>Olsenella</taxon>
    </lineage>
</organism>
<feature type="compositionally biased region" description="Basic residues" evidence="2">
    <location>
        <begin position="422"/>
        <end position="444"/>
    </location>
</feature>
<dbReference type="STRING" id="1125712.HMPREF1316_1100"/>
<feature type="coiled-coil region" evidence="1">
    <location>
        <begin position="251"/>
        <end position="278"/>
    </location>
</feature>
<evidence type="ECO:0000313" key="3">
    <source>
        <dbReference type="EMBL" id="ERL10648.1"/>
    </source>
</evidence>
<dbReference type="Pfam" id="PF00756">
    <property type="entry name" value="Esterase"/>
    <property type="match status" value="1"/>
</dbReference>
<dbReference type="eggNOG" id="COG2382">
    <property type="taxonomic scope" value="Bacteria"/>
</dbReference>
<gene>
    <name evidence="3" type="ORF">HMPREF1316_1100</name>
</gene>
<dbReference type="InterPro" id="IPR000801">
    <property type="entry name" value="Esterase-like"/>
</dbReference>